<accession>A0A803PWJ8</accession>
<dbReference type="EMBL" id="UZAU01000619">
    <property type="status" value="NOT_ANNOTATED_CDS"/>
    <property type="molecule type" value="Genomic_DNA"/>
</dbReference>
<feature type="domain" description="Phosphatidylinositol transfer protein N-terminal" evidence="6">
    <location>
        <begin position="1"/>
        <end position="238"/>
    </location>
</feature>
<dbReference type="GO" id="GO:0005737">
    <property type="term" value="C:cytoplasm"/>
    <property type="evidence" value="ECO:0007669"/>
    <property type="project" value="UniProtKB-ARBA"/>
</dbReference>
<evidence type="ECO:0000259" key="5">
    <source>
        <dbReference type="Pfam" id="PF01974"/>
    </source>
</evidence>
<dbReference type="Pfam" id="PF01974">
    <property type="entry name" value="tRNA_int_endo"/>
    <property type="match status" value="1"/>
</dbReference>
<comment type="catalytic activity">
    <reaction evidence="3">
        <text>pretRNA = a 3'-half-tRNA molecule with a 5'-OH end + a 5'-half-tRNA molecule with a 2',3'-cyclic phosphate end + an intron with a 2',3'-cyclic phosphate and a 5'-hydroxyl terminus.</text>
        <dbReference type="EC" id="4.6.1.16"/>
    </reaction>
</comment>
<dbReference type="GO" id="GO:0003676">
    <property type="term" value="F:nucleic acid binding"/>
    <property type="evidence" value="ECO:0007669"/>
    <property type="project" value="InterPro"/>
</dbReference>
<dbReference type="CDD" id="cd07815">
    <property type="entry name" value="SRPBCC_PITP"/>
    <property type="match status" value="1"/>
</dbReference>
<evidence type="ECO:0000259" key="6">
    <source>
        <dbReference type="Pfam" id="PF02121"/>
    </source>
</evidence>
<dbReference type="InterPro" id="IPR011856">
    <property type="entry name" value="tRNA_endonuc-like_dom_sf"/>
</dbReference>
<protein>
    <recommendedName>
        <fullName evidence="2">tRNA-intron lyase</fullName>
        <ecNumber evidence="2">4.6.1.16</ecNumber>
    </recommendedName>
</protein>
<dbReference type="GO" id="GO:0000213">
    <property type="term" value="F:tRNA-intron lyase activity"/>
    <property type="evidence" value="ECO:0007669"/>
    <property type="project" value="UniProtKB-EC"/>
</dbReference>
<dbReference type="InterPro" id="IPR023393">
    <property type="entry name" value="START-like_dom_sf"/>
</dbReference>
<dbReference type="PANTHER" id="PTHR10658">
    <property type="entry name" value="PHOSPHATIDYLINOSITOL TRANSFER PROTEIN"/>
    <property type="match status" value="1"/>
</dbReference>
<reference evidence="8" key="2">
    <citation type="submission" date="2021-03" db="UniProtKB">
        <authorList>
            <consortium name="EnsemblPlants"/>
        </authorList>
    </citation>
    <scope>IDENTIFICATION</scope>
</reference>
<dbReference type="Gene3D" id="3.40.1350.10">
    <property type="match status" value="1"/>
</dbReference>
<dbReference type="AlphaFoldDB" id="A0A803PWJ8"/>
<feature type="domain" description="tRNA intron endonuclease catalytic" evidence="5">
    <location>
        <begin position="367"/>
        <end position="455"/>
    </location>
</feature>
<dbReference type="InterPro" id="IPR036167">
    <property type="entry name" value="tRNA_intron_Endo_cat-like_sf"/>
</dbReference>
<dbReference type="Gramene" id="evm.model.06.1961">
    <property type="protein sequence ID" value="cds.evm.model.06.1961"/>
    <property type="gene ID" value="evm.TU.06.1961"/>
</dbReference>
<dbReference type="OMA" id="PEEENGC"/>
<dbReference type="GO" id="GO:0005634">
    <property type="term" value="C:nucleus"/>
    <property type="evidence" value="ECO:0007669"/>
    <property type="project" value="UniProtKB-ARBA"/>
</dbReference>
<proteinExistence type="inferred from homology"/>
<dbReference type="GO" id="GO:0008526">
    <property type="term" value="F:phosphatidylinositol transfer activity"/>
    <property type="evidence" value="ECO:0007669"/>
    <property type="project" value="UniProtKB-ARBA"/>
</dbReference>
<evidence type="ECO:0000256" key="2">
    <source>
        <dbReference type="ARBA" id="ARBA00012573"/>
    </source>
</evidence>
<dbReference type="SUPFAM" id="SSF53032">
    <property type="entry name" value="tRNA-intron endonuclease catalytic domain-like"/>
    <property type="match status" value="1"/>
</dbReference>
<dbReference type="CDD" id="cd22363">
    <property type="entry name" value="tRNA-intron_lyase_C"/>
    <property type="match status" value="1"/>
</dbReference>
<dbReference type="InterPro" id="IPR006678">
    <property type="entry name" value="tRNA_intron_Endonuc_N"/>
</dbReference>
<feature type="region of interest" description="Disordered" evidence="4">
    <location>
        <begin position="492"/>
        <end position="519"/>
    </location>
</feature>
<dbReference type="FunFam" id="3.30.530.20:FF:000028">
    <property type="entry name" value="Phosphatidylinositol transfer protein 5"/>
    <property type="match status" value="1"/>
</dbReference>
<dbReference type="InterPro" id="IPR001666">
    <property type="entry name" value="PI_transfer"/>
</dbReference>
<dbReference type="InterPro" id="IPR006677">
    <property type="entry name" value="tRNA_intron_Endonuc_cat-like"/>
</dbReference>
<dbReference type="EC" id="4.6.1.16" evidence="2"/>
<dbReference type="InterPro" id="IPR055261">
    <property type="entry name" value="PI_transfer_N"/>
</dbReference>
<dbReference type="Pfam" id="PF02778">
    <property type="entry name" value="tRNA_int_endo_N"/>
    <property type="match status" value="1"/>
</dbReference>
<dbReference type="Gene3D" id="3.30.530.20">
    <property type="match status" value="1"/>
</dbReference>
<evidence type="ECO:0000256" key="3">
    <source>
        <dbReference type="ARBA" id="ARBA00034031"/>
    </source>
</evidence>
<dbReference type="EnsemblPlants" id="evm.model.06.1961">
    <property type="protein sequence ID" value="cds.evm.model.06.1961"/>
    <property type="gene ID" value="evm.TU.06.1961"/>
</dbReference>
<keyword evidence="9" id="KW-1185">Reference proteome</keyword>
<evidence type="ECO:0000313" key="9">
    <source>
        <dbReference type="Proteomes" id="UP000596661"/>
    </source>
</evidence>
<dbReference type="PRINTS" id="PR00391">
    <property type="entry name" value="PITRANSFER"/>
</dbReference>
<dbReference type="Proteomes" id="UP000596661">
    <property type="component" value="Chromosome 6"/>
</dbReference>
<reference evidence="8" key="1">
    <citation type="submission" date="2018-11" db="EMBL/GenBank/DDBJ databases">
        <authorList>
            <person name="Grassa J C."/>
        </authorList>
    </citation>
    <scope>NUCLEOTIDE SEQUENCE [LARGE SCALE GENOMIC DNA]</scope>
</reference>
<sequence>MPLSVEEYQIAQMYMVMKMQQQNTSGREGVEVLENKSFEDDVFGKGQYTSKVYHLQSKVPTWLTTFAPADALIMKEEAWNAYPRCKTVIQCPYFTKFRLTIETVHKADNGLSENVHGLSKEQLAARQVEHIDIATLSTDYWSYMVGGGSGVDLSKFKSARTGRGPLLEGWQNKCNPVMTAYKLVTVDVPYWGFGYRLEQALLAGERALFLESNRNSFAWIDEWYGMTMQHIRELEQESDSLLNEVLMGPRWKGKGSEAKALADPMSKIVLQLQSSLIKSEAQGLLCGCSVLLGTEAQEADLLNRSCFGVPITTSEKSKQWFQLGMEEAFYLHYSLKCLMIVDENKHLMNDEQLWLYMKSKKETFPDFYKAYSHLRMKNWVVMSGVRYGVDFVAYRHHPALIHSEFAVLVLSPEEENGCWHGNSRLRTWSDIHCTTRLCGGVVKTLLVLNVSRNGDNAITPSCTEKFTVYEYTIARWLPERCREDHMVVKSKTSDSAVAEDGTDMQVPSKVLGTPPIEEG</sequence>
<evidence type="ECO:0000256" key="1">
    <source>
        <dbReference type="ARBA" id="ARBA00008078"/>
    </source>
</evidence>
<dbReference type="SUPFAM" id="SSF55961">
    <property type="entry name" value="Bet v1-like"/>
    <property type="match status" value="1"/>
</dbReference>
<evidence type="ECO:0000256" key="4">
    <source>
        <dbReference type="SAM" id="MobiDB-lite"/>
    </source>
</evidence>
<evidence type="ECO:0000259" key="7">
    <source>
        <dbReference type="Pfam" id="PF02778"/>
    </source>
</evidence>
<organism evidence="8 9">
    <name type="scientific">Cannabis sativa</name>
    <name type="common">Hemp</name>
    <name type="synonym">Marijuana</name>
    <dbReference type="NCBI Taxonomy" id="3483"/>
    <lineage>
        <taxon>Eukaryota</taxon>
        <taxon>Viridiplantae</taxon>
        <taxon>Streptophyta</taxon>
        <taxon>Embryophyta</taxon>
        <taxon>Tracheophyta</taxon>
        <taxon>Spermatophyta</taxon>
        <taxon>Magnoliopsida</taxon>
        <taxon>eudicotyledons</taxon>
        <taxon>Gunneridae</taxon>
        <taxon>Pentapetalae</taxon>
        <taxon>rosids</taxon>
        <taxon>fabids</taxon>
        <taxon>Rosales</taxon>
        <taxon>Cannabaceae</taxon>
        <taxon>Cannabis</taxon>
    </lineage>
</organism>
<dbReference type="GO" id="GO:0071944">
    <property type="term" value="C:cell periphery"/>
    <property type="evidence" value="ECO:0007669"/>
    <property type="project" value="UniProtKB-ARBA"/>
</dbReference>
<name>A0A803PWJ8_CANSA</name>
<dbReference type="GO" id="GO:0006388">
    <property type="term" value="P:tRNA splicing, via endonucleolytic cleavage and ligation"/>
    <property type="evidence" value="ECO:0007669"/>
    <property type="project" value="InterPro"/>
</dbReference>
<dbReference type="PANTHER" id="PTHR10658:SF11">
    <property type="entry name" value="VIBRATOR, ISOFORM B"/>
    <property type="match status" value="1"/>
</dbReference>
<dbReference type="Pfam" id="PF02121">
    <property type="entry name" value="IP_trans"/>
    <property type="match status" value="1"/>
</dbReference>
<comment type="similarity">
    <text evidence="1">Belongs to the tRNA-intron endonuclease family.</text>
</comment>
<feature type="domain" description="tRNA intron endonuclease N-terminal" evidence="7">
    <location>
        <begin position="282"/>
        <end position="354"/>
    </location>
</feature>
<evidence type="ECO:0000313" key="8">
    <source>
        <dbReference type="EnsemblPlants" id="cds.evm.model.06.1961"/>
    </source>
</evidence>